<evidence type="ECO:0000259" key="1">
    <source>
        <dbReference type="PROSITE" id="PS50035"/>
    </source>
</evidence>
<protein>
    <recommendedName>
        <fullName evidence="1">PLD phosphodiesterase domain-containing protein</fullName>
    </recommendedName>
</protein>
<feature type="domain" description="PLD phosphodiesterase" evidence="1">
    <location>
        <begin position="412"/>
        <end position="439"/>
    </location>
</feature>
<sequence length="533" mass="59220">MRKTKIAAVIVLGVLAGWVIFNTLFDFYGGRPETPTQLMQLDSYDEGMSLREVFETFPAYGAGRADLRLLNDNNLAWAARWDLLDKARQSIDVSYFILKQDVFGIAFLSHLLKKAKEGVKVRILLDAYGSRLSWDLEGNDYLDALVNTGNVEIRMYRPLYDRVLQGIIHLSVAVAVASEHDKILVVDGKRAITGGRNIAKEYFSHPADAEMVFRDVEVEVSDQGAAQALTTAFETQFLSDGAEPVSSEILNLNTQKADLNRAYQAMDSWLRGEGQGRVKEIVSEAHEWREEMLAMAHLEGNLSTPLPPYLNAEIRVLDSAARFGMPGDAISLAGTRLVNSAREEIFIQNPYVMVSEETLGVFAQASKNGVPITLFTNSPEASESIVSQAFFLEQWPYILSAVPTLKLYANDDKQMVHAKLASFDNIVSLIGTYNLSPLSMATNSEIVIAVWSREFSRRLTQRPRKQLDQGRPGVYQYRIQRHPDGSAMVNEEGAPVVAFGPKDHIDMEDNEKNKFVLGVIKSVGAAAGVSPFF</sequence>
<evidence type="ECO:0000313" key="3">
    <source>
        <dbReference type="Proteomes" id="UP000055136"/>
    </source>
</evidence>
<dbReference type="PROSITE" id="PS50035">
    <property type="entry name" value="PLD"/>
    <property type="match status" value="2"/>
</dbReference>
<dbReference type="GO" id="GO:0032049">
    <property type="term" value="P:cardiolipin biosynthetic process"/>
    <property type="evidence" value="ECO:0007669"/>
    <property type="project" value="UniProtKB-ARBA"/>
</dbReference>
<accession>A0A0S2TBA6</accession>
<gene>
    <name evidence="2" type="ORF">Tel_04305</name>
</gene>
<dbReference type="GO" id="GO:0030572">
    <property type="term" value="F:phosphatidyltransferase activity"/>
    <property type="evidence" value="ECO:0007669"/>
    <property type="project" value="UniProtKB-ARBA"/>
</dbReference>
<dbReference type="Pfam" id="PF13091">
    <property type="entry name" value="PLDc_2"/>
    <property type="match status" value="2"/>
</dbReference>
<dbReference type="InterPro" id="IPR025202">
    <property type="entry name" value="PLD-like_dom"/>
</dbReference>
<dbReference type="InterPro" id="IPR001736">
    <property type="entry name" value="PLipase_D/transphosphatidylase"/>
</dbReference>
<dbReference type="SMART" id="SM00155">
    <property type="entry name" value="PLDc"/>
    <property type="match status" value="2"/>
</dbReference>
<dbReference type="Gene3D" id="3.30.870.10">
    <property type="entry name" value="Endonuclease Chain A"/>
    <property type="match status" value="2"/>
</dbReference>
<dbReference type="STRING" id="1748243.Tel_04305"/>
<dbReference type="PANTHER" id="PTHR21248:SF12">
    <property type="entry name" value="CARDIOLIPIN SYNTHASE C"/>
    <property type="match status" value="1"/>
</dbReference>
<name>A0A0S2TBA6_9GAMM</name>
<organism evidence="2 3">
    <name type="scientific">Candidatus Tenderia electrophaga</name>
    <dbReference type="NCBI Taxonomy" id="1748243"/>
    <lineage>
        <taxon>Bacteria</taxon>
        <taxon>Pseudomonadati</taxon>
        <taxon>Pseudomonadota</taxon>
        <taxon>Gammaproteobacteria</taxon>
        <taxon>Candidatus Tenderiales</taxon>
        <taxon>Candidatus Tenderiaceae</taxon>
        <taxon>Candidatus Tenderia</taxon>
    </lineage>
</organism>
<dbReference type="SUPFAM" id="SSF56024">
    <property type="entry name" value="Phospholipase D/nuclease"/>
    <property type="match status" value="2"/>
</dbReference>
<dbReference type="AlphaFoldDB" id="A0A0S2TBA6"/>
<reference evidence="2" key="1">
    <citation type="submission" date="2015-10" db="EMBL/GenBank/DDBJ databases">
        <title>Description of Candidatus Tenderia electrophaga gen. nov, sp. nov., an Uncultivated Electroautotroph from a Biocathode Enrichment.</title>
        <authorList>
            <person name="Eddie B.J."/>
            <person name="Malanoski A.P."/>
            <person name="Wang Z."/>
            <person name="Hall R.J."/>
            <person name="Oh S.D."/>
            <person name="Heiner C."/>
            <person name="Lin B."/>
            <person name="Strycharz-Glaven S.M."/>
        </authorList>
    </citation>
    <scope>NUCLEOTIDE SEQUENCE [LARGE SCALE GENOMIC DNA]</scope>
    <source>
        <strain evidence="2">NRL1</strain>
    </source>
</reference>
<keyword evidence="3" id="KW-1185">Reference proteome</keyword>
<feature type="domain" description="PLD phosphodiesterase" evidence="1">
    <location>
        <begin position="175"/>
        <end position="202"/>
    </location>
</feature>
<proteinExistence type="predicted"/>
<dbReference type="PANTHER" id="PTHR21248">
    <property type="entry name" value="CARDIOLIPIN SYNTHASE"/>
    <property type="match status" value="1"/>
</dbReference>
<evidence type="ECO:0000313" key="2">
    <source>
        <dbReference type="EMBL" id="ALP52427.1"/>
    </source>
</evidence>
<dbReference type="Proteomes" id="UP000055136">
    <property type="component" value="Chromosome"/>
</dbReference>
<dbReference type="KEGG" id="tee:Tel_04305"/>
<dbReference type="EMBL" id="CP013099">
    <property type="protein sequence ID" value="ALP52427.1"/>
    <property type="molecule type" value="Genomic_DNA"/>
</dbReference>